<accession>A0A9W7FF10</accession>
<dbReference type="PRINTS" id="PR00081">
    <property type="entry name" value="GDHRDH"/>
</dbReference>
<dbReference type="Gene3D" id="3.40.50.720">
    <property type="entry name" value="NAD(P)-binding Rossmann-like Domain"/>
    <property type="match status" value="1"/>
</dbReference>
<dbReference type="SUPFAM" id="SSF51735">
    <property type="entry name" value="NAD(P)-binding Rossmann-fold domains"/>
    <property type="match status" value="1"/>
</dbReference>
<dbReference type="InterPro" id="IPR052228">
    <property type="entry name" value="Sec_Metab_Biosynth_Oxidored"/>
</dbReference>
<dbReference type="AlphaFoldDB" id="A0A9W7FF10"/>
<comment type="caution">
    <text evidence="2">The sequence shown here is derived from an EMBL/GenBank/DDBJ whole genome shotgun (WGS) entry which is preliminary data.</text>
</comment>
<dbReference type="EMBL" id="BRXW01000157">
    <property type="protein sequence ID" value="GMI11049.1"/>
    <property type="molecule type" value="Genomic_DNA"/>
</dbReference>
<name>A0A9W7FF10_9STRA</name>
<reference evidence="3" key="1">
    <citation type="journal article" date="2023" name="Commun. Biol.">
        <title>Genome analysis of Parmales, the sister group of diatoms, reveals the evolutionary specialization of diatoms from phago-mixotrophs to photoautotrophs.</title>
        <authorList>
            <person name="Ban H."/>
            <person name="Sato S."/>
            <person name="Yoshikawa S."/>
            <person name="Yamada K."/>
            <person name="Nakamura Y."/>
            <person name="Ichinomiya M."/>
            <person name="Sato N."/>
            <person name="Blanc-Mathieu R."/>
            <person name="Endo H."/>
            <person name="Kuwata A."/>
            <person name="Ogata H."/>
        </authorList>
    </citation>
    <scope>NUCLEOTIDE SEQUENCE [LARGE SCALE GENOMIC DNA]</scope>
    <source>
        <strain evidence="3">NIES 3700</strain>
    </source>
</reference>
<evidence type="ECO:0000313" key="2">
    <source>
        <dbReference type="EMBL" id="GMI11049.1"/>
    </source>
</evidence>
<dbReference type="PANTHER" id="PTHR47534">
    <property type="entry name" value="YALI0E05731P"/>
    <property type="match status" value="1"/>
</dbReference>
<dbReference type="InterPro" id="IPR002347">
    <property type="entry name" value="SDR_fam"/>
</dbReference>
<dbReference type="Pfam" id="PF00106">
    <property type="entry name" value="adh_short"/>
    <property type="match status" value="1"/>
</dbReference>
<proteinExistence type="predicted"/>
<protein>
    <recommendedName>
        <fullName evidence="4">NAD(P)-binding protein</fullName>
    </recommendedName>
</protein>
<evidence type="ECO:0000313" key="3">
    <source>
        <dbReference type="Proteomes" id="UP001165122"/>
    </source>
</evidence>
<gene>
    <name evidence="2" type="ORF">TrLO_g10689</name>
</gene>
<keyword evidence="3" id="KW-1185">Reference proteome</keyword>
<dbReference type="GO" id="GO:0016491">
    <property type="term" value="F:oxidoreductase activity"/>
    <property type="evidence" value="ECO:0007669"/>
    <property type="project" value="UniProtKB-KW"/>
</dbReference>
<dbReference type="InterPro" id="IPR036291">
    <property type="entry name" value="NAD(P)-bd_dom_sf"/>
</dbReference>
<sequence>MSKIALVVGATSGIGHGIAVTLASKGTSVILAGRSETAAAKIIEECKLASKDVDPQPTFTFKKVDGFNLTTIKDLAGSITSLDWLIMTQGMATIQGFTPTSDGFDQKLSLHVYSRFLLASLLSPKLAQSSDGRVLSVLSGGVHSPYTSYTSDFELKNNYSVKNAADSAGFYNDCYLDCLASKNNTVKYGHAAPGFVSTNWGTEMPAMLRMMIRPLQAAFGRDKFKCGEYMYEGLMGMETGRVNIIDQKGMGGGGVTKVHEEAKGEVFEKLGELCKQWM</sequence>
<dbReference type="Proteomes" id="UP001165122">
    <property type="component" value="Unassembled WGS sequence"/>
</dbReference>
<keyword evidence="1" id="KW-0560">Oxidoreductase</keyword>
<dbReference type="PANTHER" id="PTHR47534:SF3">
    <property type="entry name" value="ALCOHOL DEHYDROGENASE-LIKE C-TERMINAL DOMAIN-CONTAINING PROTEIN"/>
    <property type="match status" value="1"/>
</dbReference>
<dbReference type="OrthoDB" id="2898509at2759"/>
<evidence type="ECO:0008006" key="4">
    <source>
        <dbReference type="Google" id="ProtNLM"/>
    </source>
</evidence>
<evidence type="ECO:0000256" key="1">
    <source>
        <dbReference type="ARBA" id="ARBA00023002"/>
    </source>
</evidence>
<organism evidence="2 3">
    <name type="scientific">Triparma laevis f. longispina</name>
    <dbReference type="NCBI Taxonomy" id="1714387"/>
    <lineage>
        <taxon>Eukaryota</taxon>
        <taxon>Sar</taxon>
        <taxon>Stramenopiles</taxon>
        <taxon>Ochrophyta</taxon>
        <taxon>Bolidophyceae</taxon>
        <taxon>Parmales</taxon>
        <taxon>Triparmaceae</taxon>
        <taxon>Triparma</taxon>
    </lineage>
</organism>